<keyword evidence="7" id="KW-0472">Membrane</keyword>
<comment type="similarity">
    <text evidence="2">Belongs to the binding-protein-dependent transport system permease family. FecCD subfamily.</text>
</comment>
<evidence type="ECO:0000256" key="6">
    <source>
        <dbReference type="ARBA" id="ARBA00022989"/>
    </source>
</evidence>
<proteinExistence type="inferred from homology"/>
<dbReference type="GO" id="GO:0033214">
    <property type="term" value="P:siderophore-iron import into cell"/>
    <property type="evidence" value="ECO:0007669"/>
    <property type="project" value="TreeGrafter"/>
</dbReference>
<dbReference type="CDD" id="cd06550">
    <property type="entry name" value="TM_ABC_iron-siderophores_like"/>
    <property type="match status" value="1"/>
</dbReference>
<evidence type="ECO:0000313" key="8">
    <source>
        <dbReference type="EMBL" id="PAE87122.1"/>
    </source>
</evidence>
<name>A0A268NUE1_SHOCL</name>
<keyword evidence="6" id="KW-1133">Transmembrane helix</keyword>
<keyword evidence="4" id="KW-1003">Cell membrane</keyword>
<evidence type="ECO:0000256" key="2">
    <source>
        <dbReference type="ARBA" id="ARBA00007935"/>
    </source>
</evidence>
<dbReference type="EMBL" id="NPCC01000042">
    <property type="protein sequence ID" value="PAE87122.1"/>
    <property type="molecule type" value="Genomic_DNA"/>
</dbReference>
<evidence type="ECO:0000256" key="7">
    <source>
        <dbReference type="ARBA" id="ARBA00023136"/>
    </source>
</evidence>
<dbReference type="GO" id="GO:0022857">
    <property type="term" value="F:transmembrane transporter activity"/>
    <property type="evidence" value="ECO:0007669"/>
    <property type="project" value="InterPro"/>
</dbReference>
<sequence length="350" mass="36032">MSTQAKEAQQDLEKAKARSKPLAAISVLVIGLGFLVFALVLSISYGAAQIDFKTVWQAVFSFDPGLTEHQIIQEIRLPRALGAALVGSFLAVSGAIMQGMTRNALAEPSIMGVMDGAALAIAIMFAFAAHVSGFHLMVASFIGAGAGAAFVFAIGSLARGGLTPAKLALAGVTVGAFLSAISSGIAIHFDVAQDISFWFAGGLSGMNWTNIKLIVPVAMIGLLLALALSKSVTVLSLGEDVARGLGQRIFLVKSLGVVAVLLLTGAGVAVAGSIGFVGLVIPHITRGLVGVDYRYIIPCTAVLGALLLVLADLAARLVNAPYETPVGAMTALIGVPFFLYLARREGRGLS</sequence>
<evidence type="ECO:0000313" key="9">
    <source>
        <dbReference type="Proteomes" id="UP000216207"/>
    </source>
</evidence>
<evidence type="ECO:0000256" key="4">
    <source>
        <dbReference type="ARBA" id="ARBA00022475"/>
    </source>
</evidence>
<dbReference type="PANTHER" id="PTHR30472:SF58">
    <property type="entry name" value="IRON(3+)-HYDROXAMATE IMPORT SYSTEM PERMEASE PROTEIN FHUB"/>
    <property type="match status" value="1"/>
</dbReference>
<protein>
    <submittedName>
        <fullName evidence="8">Iron ABC transporter permease</fullName>
    </submittedName>
</protein>
<dbReference type="FunFam" id="1.10.3470.10:FF:000001">
    <property type="entry name" value="Vitamin B12 ABC transporter permease BtuC"/>
    <property type="match status" value="1"/>
</dbReference>
<dbReference type="AlphaFoldDB" id="A0A268NUE1"/>
<dbReference type="RefSeq" id="WP_035202109.1">
    <property type="nucleotide sequence ID" value="NZ_BOQS01000004.1"/>
</dbReference>
<dbReference type="SUPFAM" id="SSF81345">
    <property type="entry name" value="ABC transporter involved in vitamin B12 uptake, BtuC"/>
    <property type="match status" value="1"/>
</dbReference>
<keyword evidence="5" id="KW-0812">Transmembrane</keyword>
<comment type="subcellular location">
    <subcellularLocation>
        <location evidence="1">Cell membrane</location>
        <topology evidence="1">Multi-pass membrane protein</topology>
    </subcellularLocation>
</comment>
<dbReference type="GO" id="GO:0005886">
    <property type="term" value="C:plasma membrane"/>
    <property type="evidence" value="ECO:0007669"/>
    <property type="project" value="UniProtKB-SubCell"/>
</dbReference>
<dbReference type="InterPro" id="IPR037294">
    <property type="entry name" value="ABC_BtuC-like"/>
</dbReference>
<keyword evidence="3" id="KW-0813">Transport</keyword>
<gene>
    <name evidence="8" type="ORF">CHH72_20065</name>
</gene>
<evidence type="ECO:0000256" key="1">
    <source>
        <dbReference type="ARBA" id="ARBA00004651"/>
    </source>
</evidence>
<organism evidence="8 9">
    <name type="scientific">Shouchella clausii</name>
    <name type="common">Alkalihalobacillus clausii</name>
    <dbReference type="NCBI Taxonomy" id="79880"/>
    <lineage>
        <taxon>Bacteria</taxon>
        <taxon>Bacillati</taxon>
        <taxon>Bacillota</taxon>
        <taxon>Bacilli</taxon>
        <taxon>Bacillales</taxon>
        <taxon>Bacillaceae</taxon>
        <taxon>Shouchella</taxon>
    </lineage>
</organism>
<dbReference type="PANTHER" id="PTHR30472">
    <property type="entry name" value="FERRIC ENTEROBACTIN TRANSPORT SYSTEM PERMEASE PROTEIN"/>
    <property type="match status" value="1"/>
</dbReference>
<evidence type="ECO:0000256" key="3">
    <source>
        <dbReference type="ARBA" id="ARBA00022448"/>
    </source>
</evidence>
<dbReference type="InterPro" id="IPR000522">
    <property type="entry name" value="ABC_transptr_permease_BtuC"/>
</dbReference>
<dbReference type="Pfam" id="PF01032">
    <property type="entry name" value="FecCD"/>
    <property type="match status" value="1"/>
</dbReference>
<evidence type="ECO:0000256" key="5">
    <source>
        <dbReference type="ARBA" id="ARBA00022692"/>
    </source>
</evidence>
<dbReference type="Gene3D" id="1.10.3470.10">
    <property type="entry name" value="ABC transporter involved in vitamin B12 uptake, BtuC"/>
    <property type="match status" value="1"/>
</dbReference>
<accession>A0A268NUE1</accession>
<reference evidence="8 9" key="1">
    <citation type="submission" date="2017-07" db="EMBL/GenBank/DDBJ databases">
        <title>Isolation and whole genome analysis of endospore-forming bacteria from heroin.</title>
        <authorList>
            <person name="Kalinowski J."/>
            <person name="Ahrens B."/>
            <person name="Al-Dilaimi A."/>
            <person name="Winkler A."/>
            <person name="Wibberg D."/>
            <person name="Schleenbecker U."/>
            <person name="Ruckert C."/>
            <person name="Wolfel R."/>
            <person name="Grass G."/>
        </authorList>
    </citation>
    <scope>NUCLEOTIDE SEQUENCE [LARGE SCALE GENOMIC DNA]</scope>
    <source>
        <strain evidence="8 9">7539</strain>
    </source>
</reference>
<dbReference type="Proteomes" id="UP000216207">
    <property type="component" value="Unassembled WGS sequence"/>
</dbReference>
<comment type="caution">
    <text evidence="8">The sequence shown here is derived from an EMBL/GenBank/DDBJ whole genome shotgun (WGS) entry which is preliminary data.</text>
</comment>